<evidence type="ECO:0000313" key="2">
    <source>
        <dbReference type="Proteomes" id="UP000532373"/>
    </source>
</evidence>
<gene>
    <name evidence="1" type="ORF">HNQ96_002033</name>
</gene>
<sequence>MRGEVVLHARLFDKIKRGVVIAEGIWPSPTMSVARAPMC</sequence>
<accession>A0A8E1WDT5</accession>
<name>A0A8E1WDT5_9HYPH</name>
<evidence type="ECO:0000313" key="1">
    <source>
        <dbReference type="EMBL" id="MBB6466168.1"/>
    </source>
</evidence>
<comment type="caution">
    <text evidence="1">The sequence shown here is derived from an EMBL/GenBank/DDBJ whole genome shotgun (WGS) entry which is preliminary data.</text>
</comment>
<organism evidence="1 2">
    <name type="scientific">Aminobacter carboxidus</name>
    <dbReference type="NCBI Taxonomy" id="376165"/>
    <lineage>
        <taxon>Bacteria</taxon>
        <taxon>Pseudomonadati</taxon>
        <taxon>Pseudomonadota</taxon>
        <taxon>Alphaproteobacteria</taxon>
        <taxon>Hyphomicrobiales</taxon>
        <taxon>Phyllobacteriaceae</taxon>
        <taxon>Aminobacter</taxon>
    </lineage>
</organism>
<reference evidence="1 2" key="1">
    <citation type="submission" date="2020-08" db="EMBL/GenBank/DDBJ databases">
        <title>Genomic Encyclopedia of Type Strains, Phase IV (KMG-IV): sequencing the most valuable type-strain genomes for metagenomic binning, comparative biology and taxonomic classification.</title>
        <authorList>
            <person name="Goeker M."/>
        </authorList>
    </citation>
    <scope>NUCLEOTIDE SEQUENCE [LARGE SCALE GENOMIC DNA]</scope>
    <source>
        <strain evidence="1 2">DSM 17454</strain>
    </source>
</reference>
<dbReference type="Proteomes" id="UP000532373">
    <property type="component" value="Unassembled WGS sequence"/>
</dbReference>
<protein>
    <submittedName>
        <fullName evidence="1">Uncharacterized protein</fullName>
    </submittedName>
</protein>
<proteinExistence type="predicted"/>
<dbReference type="EMBL" id="JACHGI010000003">
    <property type="protein sequence ID" value="MBB6466168.1"/>
    <property type="molecule type" value="Genomic_DNA"/>
</dbReference>
<dbReference type="AlphaFoldDB" id="A0A8E1WDT5"/>